<dbReference type="RefSeq" id="WP_145847874.1">
    <property type="nucleotide sequence ID" value="NZ_CP042239.1"/>
</dbReference>
<dbReference type="InterPro" id="IPR023606">
    <property type="entry name" value="CoA-Trfase_III_dom_1_sf"/>
</dbReference>
<dbReference type="OrthoDB" id="5720311at2"/>
<proteinExistence type="predicted"/>
<evidence type="ECO:0000313" key="2">
    <source>
        <dbReference type="Proteomes" id="UP000318055"/>
    </source>
</evidence>
<dbReference type="InterPro" id="IPR044855">
    <property type="entry name" value="CoA-Trfase_III_dom3_sf"/>
</dbReference>
<dbReference type="KEGG" id="ssua:FPZ54_13165"/>
<gene>
    <name evidence="1" type="ORF">FPZ54_13165</name>
</gene>
<dbReference type="Gene3D" id="3.40.50.10540">
    <property type="entry name" value="Crotonobetainyl-coa:carnitine coa-transferase, domain 1"/>
    <property type="match status" value="1"/>
</dbReference>
<dbReference type="SUPFAM" id="SSF89796">
    <property type="entry name" value="CoA-transferase family III (CaiB/BaiF)"/>
    <property type="match status" value="1"/>
</dbReference>
<reference evidence="1 2" key="1">
    <citation type="submission" date="2019-07" db="EMBL/GenBank/DDBJ databases">
        <title>Sphingomonas alkalisoli sp. nov., isolated from rhizosphere soil of Suaedae salsa.</title>
        <authorList>
            <person name="Zhang H."/>
            <person name="Xu L."/>
            <person name="Zhang J.-X."/>
            <person name="Sun J.-Q."/>
        </authorList>
    </citation>
    <scope>NUCLEOTIDE SEQUENCE [LARGE SCALE GENOMIC DNA]</scope>
    <source>
        <strain evidence="1 2">XS-10</strain>
    </source>
</reference>
<dbReference type="PANTHER" id="PTHR48228:SF5">
    <property type="entry name" value="ALPHA-METHYLACYL-COA RACEMASE"/>
    <property type="match status" value="1"/>
</dbReference>
<evidence type="ECO:0000313" key="1">
    <source>
        <dbReference type="EMBL" id="QDX26862.1"/>
    </source>
</evidence>
<keyword evidence="1" id="KW-0808">Transferase</keyword>
<dbReference type="InterPro" id="IPR003673">
    <property type="entry name" value="CoA-Trfase_fam_III"/>
</dbReference>
<dbReference type="GO" id="GO:0016740">
    <property type="term" value="F:transferase activity"/>
    <property type="evidence" value="ECO:0007669"/>
    <property type="project" value="UniProtKB-KW"/>
</dbReference>
<dbReference type="InterPro" id="IPR050509">
    <property type="entry name" value="CoA-transferase_III"/>
</dbReference>
<dbReference type="Proteomes" id="UP000318055">
    <property type="component" value="Chromosome"/>
</dbReference>
<dbReference type="PANTHER" id="PTHR48228">
    <property type="entry name" value="SUCCINYL-COA--D-CITRAMALATE COA-TRANSFERASE"/>
    <property type="match status" value="1"/>
</dbReference>
<dbReference type="Pfam" id="PF02515">
    <property type="entry name" value="CoA_transf_3"/>
    <property type="match status" value="1"/>
</dbReference>
<name>A0A518RHE9_9SPHN</name>
<keyword evidence="2" id="KW-1185">Reference proteome</keyword>
<organism evidence="1 2">
    <name type="scientific">Sphingomonas suaedae</name>
    <dbReference type="NCBI Taxonomy" id="2599297"/>
    <lineage>
        <taxon>Bacteria</taxon>
        <taxon>Pseudomonadati</taxon>
        <taxon>Pseudomonadota</taxon>
        <taxon>Alphaproteobacteria</taxon>
        <taxon>Sphingomonadales</taxon>
        <taxon>Sphingomonadaceae</taxon>
        <taxon>Sphingomonas</taxon>
    </lineage>
</organism>
<dbReference type="Gene3D" id="3.30.1540.10">
    <property type="entry name" value="formyl-coa transferase, domain 3"/>
    <property type="match status" value="1"/>
</dbReference>
<dbReference type="EMBL" id="CP042239">
    <property type="protein sequence ID" value="QDX26862.1"/>
    <property type="molecule type" value="Genomic_DNA"/>
</dbReference>
<accession>A0A518RHE9</accession>
<sequence>MQASGPLAGVRIVELDAIGAVPFAAMLLADLGADVVRVVQPGTSASSIVPTLYRGRYELTLDFRHPAALSELLDLIDRADGVIEGMPPGSADALGLGPDRCRARNPRLVYGRASSWGQDGPMAERPGGDINVLALSGALHAIGTAEAPTVPLNLIGDHAGGGLFLALGMVSAILGAQASGEGRIVDAAASDGVGTLMALTQSLFGSARWIDRREANLIDGGAPFYRCYRCADDRHVAVGAIDPAHFTALCGELGLDARKIPQFDRAGWPQMAREFARRFASRTRDEWVARFPDGAACVTPVLSLAEAARHPHALARRPLSGGPAGGATAPQFVPRARASSPARIATVGEMLGRWND</sequence>
<protein>
    <submittedName>
        <fullName evidence="1">CoA transferase</fullName>
    </submittedName>
</protein>
<dbReference type="AlphaFoldDB" id="A0A518RHE9"/>